<dbReference type="InterPro" id="IPR003869">
    <property type="entry name" value="Polysac_CapD-like"/>
</dbReference>
<reference evidence="4 5" key="1">
    <citation type="submission" date="2020-10" db="EMBL/GenBank/DDBJ databases">
        <title>ChiBAC.</title>
        <authorList>
            <person name="Zenner C."/>
            <person name="Hitch T.C.A."/>
            <person name="Clavel T."/>
        </authorList>
    </citation>
    <scope>NUCLEOTIDE SEQUENCE [LARGE SCALE GENOMIC DNA]</scope>
    <source>
        <strain evidence="4 5">DSM 108706</strain>
    </source>
</reference>
<keyword evidence="2" id="KW-0472">Membrane</keyword>
<dbReference type="EMBL" id="JADCKA010000001">
    <property type="protein sequence ID" value="MBE5034729.1"/>
    <property type="molecule type" value="Genomic_DNA"/>
</dbReference>
<accession>A0ABR9QV20</accession>
<dbReference type="CDD" id="cd05237">
    <property type="entry name" value="UDP_invert_4-6DH_SDR_e"/>
    <property type="match status" value="1"/>
</dbReference>
<evidence type="ECO:0000259" key="3">
    <source>
        <dbReference type="Pfam" id="PF02719"/>
    </source>
</evidence>
<gene>
    <name evidence="4" type="ORF">INF20_00300</name>
</gene>
<evidence type="ECO:0000256" key="2">
    <source>
        <dbReference type="SAM" id="Phobius"/>
    </source>
</evidence>
<dbReference type="InterPro" id="IPR036291">
    <property type="entry name" value="NAD(P)-bd_dom_sf"/>
</dbReference>
<feature type="transmembrane region" description="Helical" evidence="2">
    <location>
        <begin position="81"/>
        <end position="104"/>
    </location>
</feature>
<organism evidence="4 5">
    <name type="scientific">Gallibacter intestinalis</name>
    <dbReference type="NCBI Taxonomy" id="2779356"/>
    <lineage>
        <taxon>Bacteria</taxon>
        <taxon>Bacillati</taxon>
        <taxon>Bacillota</taxon>
        <taxon>Clostridia</taxon>
        <taxon>Eubacteriales</taxon>
        <taxon>Eubacteriaceae</taxon>
        <taxon>Gallibacter</taxon>
    </lineage>
</organism>
<dbReference type="SUPFAM" id="SSF53335">
    <property type="entry name" value="S-adenosyl-L-methionine-dependent methyltransferases"/>
    <property type="match status" value="1"/>
</dbReference>
<dbReference type="RefSeq" id="WP_226384400.1">
    <property type="nucleotide sequence ID" value="NZ_JADCKA010000001.1"/>
</dbReference>
<keyword evidence="5" id="KW-1185">Reference proteome</keyword>
<feature type="transmembrane region" description="Helical" evidence="2">
    <location>
        <begin position="52"/>
        <end position="69"/>
    </location>
</feature>
<dbReference type="Pfam" id="PF02719">
    <property type="entry name" value="Polysacc_synt_2"/>
    <property type="match status" value="1"/>
</dbReference>
<dbReference type="Pfam" id="PF13727">
    <property type="entry name" value="CoA_binding_3"/>
    <property type="match status" value="1"/>
</dbReference>
<dbReference type="Proteomes" id="UP001516588">
    <property type="component" value="Unassembled WGS sequence"/>
</dbReference>
<evidence type="ECO:0000313" key="4">
    <source>
        <dbReference type="EMBL" id="MBE5034729.1"/>
    </source>
</evidence>
<keyword evidence="2" id="KW-0812">Transmembrane</keyword>
<dbReference type="SUPFAM" id="SSF51735">
    <property type="entry name" value="NAD(P)-binding Rossmann-fold domains"/>
    <property type="match status" value="1"/>
</dbReference>
<dbReference type="InterPro" id="IPR051203">
    <property type="entry name" value="Polysaccharide_Synthase-Rel"/>
</dbReference>
<comment type="caution">
    <text evidence="4">The sequence shown here is derived from an EMBL/GenBank/DDBJ whole genome shotgun (WGS) entry which is preliminary data.</text>
</comment>
<dbReference type="InterPro" id="IPR029063">
    <property type="entry name" value="SAM-dependent_MTases_sf"/>
</dbReference>
<proteinExistence type="inferred from homology"/>
<keyword evidence="2" id="KW-1133">Transmembrane helix</keyword>
<sequence>MKEFFENKRFRIFVLIILDFIVVYLSAMLALILRFDITTIPQEYYDGAVRSLPVYFVITIVVMWIFKLYNRVWTYASLSELVAVIKATLLIGVLFVCYHVLFQINMPRSYYFLICAFMATFFSCSRFAKVAIKNYKESRKSKNIRNYVMLIGAGSAANILLNELKSTAPDTVVVCAIDDNPNKKNKYMQGVPIVGNRNAIESSAKKYGATEIIIAMPSADAKSIREVIELCNKTGLPTKILPAVSSTLTSSLSKEIREVRYEDLLGREPVQVNQKGIHEFLHDKVVLVTGGGGSIGSELCRQIVGNVPKTLIIFDIYENCAYDIQNELKRNYPDVHIETLIGSVRDYDRMEDIFKEYKPNVVYHAAAHKHVPLMEDSPNEAIKNNCLGTLNVAKLADKYEVDNFVLISTDKAVRPTNVMGASKRICEMIVQSFANESQHTKFAAVRFGNVLGSNGSVIPLFLKQIENGGPVTVTHKEITRFFMTIPEAVSLVLQAGLFAKGGEIFVLDMGEPVKIYELAENLIKMKGHTPNGDIKIEIVGLRPGEKLYEELLMDEEGLSKTENQMIFIGQPIDFDEEKFFNELDDLIESAENNVPNIKELVTHVCTTYIITDNK</sequence>
<dbReference type="PANTHER" id="PTHR43318">
    <property type="entry name" value="UDP-N-ACETYLGLUCOSAMINE 4,6-DEHYDRATASE"/>
    <property type="match status" value="1"/>
</dbReference>
<feature type="domain" description="Polysaccharide biosynthesis protein CapD-like" evidence="3">
    <location>
        <begin position="286"/>
        <end position="569"/>
    </location>
</feature>
<feature type="transmembrane region" description="Helical" evidence="2">
    <location>
        <begin position="110"/>
        <end position="132"/>
    </location>
</feature>
<comment type="similarity">
    <text evidence="1">Belongs to the polysaccharide synthase family.</text>
</comment>
<dbReference type="PANTHER" id="PTHR43318:SF1">
    <property type="entry name" value="POLYSACCHARIDE BIOSYNTHESIS PROTEIN EPSC-RELATED"/>
    <property type="match status" value="1"/>
</dbReference>
<feature type="transmembrane region" description="Helical" evidence="2">
    <location>
        <begin position="144"/>
        <end position="161"/>
    </location>
</feature>
<dbReference type="Gene3D" id="3.40.50.720">
    <property type="entry name" value="NAD(P)-binding Rossmann-like Domain"/>
    <property type="match status" value="2"/>
</dbReference>
<evidence type="ECO:0000313" key="5">
    <source>
        <dbReference type="Proteomes" id="UP001516588"/>
    </source>
</evidence>
<name>A0ABR9QV20_9FIRM</name>
<evidence type="ECO:0000256" key="1">
    <source>
        <dbReference type="ARBA" id="ARBA00007430"/>
    </source>
</evidence>
<protein>
    <submittedName>
        <fullName evidence="4">Polysaccharide biosynthesis protein</fullName>
    </submittedName>
</protein>
<feature type="transmembrane region" description="Helical" evidence="2">
    <location>
        <begin position="12"/>
        <end position="32"/>
    </location>
</feature>